<dbReference type="KEGG" id="ngf:FRF71_04090"/>
<dbReference type="AlphaFoldDB" id="A0A5B8S2M0"/>
<dbReference type="InterPro" id="IPR037066">
    <property type="entry name" value="Plug_dom_sf"/>
</dbReference>
<sequence length="697" mass="75414">MNTTARLSLLASTVMPAFTLAAPAQAELAAEAADAPAIIVYGVPDGYDIEKTRSATKTETPLIDVPQTVTVLSREQLDDQGVESLNDALRYVPGVVLGQGEGHRDQITLRGQSTTADFFLDGLRDDAQYYRSLYNIDRIEVLKGANALIFGRGGGGGVINRVSKAPEFTKARTDFAGGVDSFGGWSLAADLDQPLGESFAARLNATYEDFANHRDFYDGHFVGIAPTLGWKLGEATRLVLGYEYADDQRVTDRGVPSFAGTPLKGYDDALFGSPTANESSVQAHIARARLDHDFSDALSVNLTGQYAHYDKYYGNVYARSAATATTVELEGYNSDTIRENWMIQGNLVWKGETAGIGHQLLLGFEASDQLTDAKRSEAAFGATAASRITVPLAERLTLPTVTFGASSRSSRSKVRAVSAYVQDQIDLGEIVKVVLGLRYDDFRISSTNRVNGFAASRSDGKWSPRAGLIIKPRENVSLYASYAKSFLPQSGDQFTVLDATTATLAPEEFRNLEAGVKWDLTERLAFTAALFQIDRTNTRANDPVTGVAVLTGKSRTKGFELAMVGQLTKGLQVTLGYALQDGDIVSTTAAAPAGRTLAQVPRHQFSAWGRYDFTDRFGVAVGAVRQSQQFATISNAVRLPGFTRIDAALFYKVSDAVQLQLNVENLTDTDYFPNAHTDNNISTGAPLNARLGVKLRF</sequence>
<organism evidence="19 20">
    <name type="scientific">Novosphingobium ginsenosidimutans</name>
    <dbReference type="NCBI Taxonomy" id="1176536"/>
    <lineage>
        <taxon>Bacteria</taxon>
        <taxon>Pseudomonadati</taxon>
        <taxon>Pseudomonadota</taxon>
        <taxon>Alphaproteobacteria</taxon>
        <taxon>Sphingomonadales</taxon>
        <taxon>Sphingomonadaceae</taxon>
        <taxon>Novosphingobium</taxon>
    </lineage>
</organism>
<dbReference type="InterPro" id="IPR012910">
    <property type="entry name" value="Plug_dom"/>
</dbReference>
<keyword evidence="9" id="KW-0406">Ion transport</keyword>
<dbReference type="GO" id="GO:0015344">
    <property type="term" value="F:siderophore uptake transmembrane transporter activity"/>
    <property type="evidence" value="ECO:0007669"/>
    <property type="project" value="TreeGrafter"/>
</dbReference>
<evidence type="ECO:0000256" key="15">
    <source>
        <dbReference type="RuleBase" id="RU003357"/>
    </source>
</evidence>
<dbReference type="GO" id="GO:0038023">
    <property type="term" value="F:signaling receptor activity"/>
    <property type="evidence" value="ECO:0007669"/>
    <property type="project" value="InterPro"/>
</dbReference>
<dbReference type="Proteomes" id="UP000321172">
    <property type="component" value="Chromosome"/>
</dbReference>
<evidence type="ECO:0000256" key="8">
    <source>
        <dbReference type="ARBA" id="ARBA00023004"/>
    </source>
</evidence>
<gene>
    <name evidence="19" type="ORF">FRF71_04090</name>
</gene>
<dbReference type="GO" id="GO:0009279">
    <property type="term" value="C:cell outer membrane"/>
    <property type="evidence" value="ECO:0007669"/>
    <property type="project" value="UniProtKB-SubCell"/>
</dbReference>
<accession>A0A5B8S2M0</accession>
<dbReference type="OrthoDB" id="9760333at2"/>
<evidence type="ECO:0000256" key="7">
    <source>
        <dbReference type="ARBA" id="ARBA00022729"/>
    </source>
</evidence>
<evidence type="ECO:0000256" key="13">
    <source>
        <dbReference type="ARBA" id="ARBA00023237"/>
    </source>
</evidence>
<keyword evidence="7 16" id="KW-0732">Signal</keyword>
<evidence type="ECO:0000256" key="10">
    <source>
        <dbReference type="ARBA" id="ARBA00023077"/>
    </source>
</evidence>
<evidence type="ECO:0000313" key="19">
    <source>
        <dbReference type="EMBL" id="QEA15384.1"/>
    </source>
</evidence>
<evidence type="ECO:0000256" key="4">
    <source>
        <dbReference type="ARBA" id="ARBA00022452"/>
    </source>
</evidence>
<keyword evidence="3 14" id="KW-0813">Transport</keyword>
<dbReference type="NCBIfam" id="TIGR01783">
    <property type="entry name" value="TonB-siderophor"/>
    <property type="match status" value="1"/>
</dbReference>
<keyword evidence="10 15" id="KW-0798">TonB box</keyword>
<evidence type="ECO:0000256" key="16">
    <source>
        <dbReference type="SAM" id="SignalP"/>
    </source>
</evidence>
<reference evidence="19 20" key="1">
    <citation type="journal article" date="2013" name="J. Microbiol. Biotechnol.">
        <title>Novosphingobium ginsenosidimutans sp. nov., with the ability to convert ginsenoside.</title>
        <authorList>
            <person name="Kim J.K."/>
            <person name="He D."/>
            <person name="Liu Q.M."/>
            <person name="Park H.Y."/>
            <person name="Jung M.S."/>
            <person name="Yoon M.H."/>
            <person name="Kim S.C."/>
            <person name="Im W.T."/>
        </authorList>
    </citation>
    <scope>NUCLEOTIDE SEQUENCE [LARGE SCALE GENOMIC DNA]</scope>
    <source>
        <strain evidence="19 20">FW-6</strain>
    </source>
</reference>
<name>A0A5B8S2M0_9SPHN</name>
<dbReference type="PANTHER" id="PTHR32552">
    <property type="entry name" value="FERRICHROME IRON RECEPTOR-RELATED"/>
    <property type="match status" value="1"/>
</dbReference>
<comment type="similarity">
    <text evidence="2 14 15">Belongs to the TonB-dependent receptor family.</text>
</comment>
<evidence type="ECO:0000256" key="9">
    <source>
        <dbReference type="ARBA" id="ARBA00023065"/>
    </source>
</evidence>
<comment type="subcellular location">
    <subcellularLocation>
        <location evidence="1 14">Cell outer membrane</location>
        <topology evidence="1 14">Multi-pass membrane protein</topology>
    </subcellularLocation>
</comment>
<keyword evidence="8" id="KW-0408">Iron</keyword>
<dbReference type="PROSITE" id="PS52016">
    <property type="entry name" value="TONB_DEPENDENT_REC_3"/>
    <property type="match status" value="1"/>
</dbReference>
<feature type="signal peptide" evidence="16">
    <location>
        <begin position="1"/>
        <end position="26"/>
    </location>
</feature>
<feature type="chain" id="PRO_5022774863" evidence="16">
    <location>
        <begin position="27"/>
        <end position="697"/>
    </location>
</feature>
<feature type="domain" description="TonB-dependent receptor-like beta-barrel" evidence="17">
    <location>
        <begin position="230"/>
        <end position="666"/>
    </location>
</feature>
<dbReference type="InterPro" id="IPR039426">
    <property type="entry name" value="TonB-dep_rcpt-like"/>
</dbReference>
<dbReference type="InterPro" id="IPR010105">
    <property type="entry name" value="TonB_sidphr_rcpt"/>
</dbReference>
<dbReference type="Pfam" id="PF07715">
    <property type="entry name" value="Plug"/>
    <property type="match status" value="1"/>
</dbReference>
<dbReference type="PANTHER" id="PTHR32552:SF68">
    <property type="entry name" value="FERRICHROME OUTER MEMBRANE TRANSPORTER_PHAGE RECEPTOR"/>
    <property type="match status" value="1"/>
</dbReference>
<evidence type="ECO:0000256" key="2">
    <source>
        <dbReference type="ARBA" id="ARBA00009810"/>
    </source>
</evidence>
<proteinExistence type="inferred from homology"/>
<keyword evidence="6 14" id="KW-0812">Transmembrane</keyword>
<dbReference type="RefSeq" id="WP_147089362.1">
    <property type="nucleotide sequence ID" value="NZ_BAABJD010000001.1"/>
</dbReference>
<evidence type="ECO:0000256" key="12">
    <source>
        <dbReference type="ARBA" id="ARBA00023170"/>
    </source>
</evidence>
<keyword evidence="20" id="KW-1185">Reference proteome</keyword>
<evidence type="ECO:0000259" key="18">
    <source>
        <dbReference type="Pfam" id="PF07715"/>
    </source>
</evidence>
<dbReference type="CDD" id="cd01347">
    <property type="entry name" value="ligand_gated_channel"/>
    <property type="match status" value="1"/>
</dbReference>
<dbReference type="InterPro" id="IPR036942">
    <property type="entry name" value="Beta-barrel_TonB_sf"/>
</dbReference>
<evidence type="ECO:0000259" key="17">
    <source>
        <dbReference type="Pfam" id="PF00593"/>
    </source>
</evidence>
<dbReference type="SUPFAM" id="SSF56935">
    <property type="entry name" value="Porins"/>
    <property type="match status" value="1"/>
</dbReference>
<keyword evidence="12 19" id="KW-0675">Receptor</keyword>
<dbReference type="EMBL" id="CP042345">
    <property type="protein sequence ID" value="QEA15384.1"/>
    <property type="molecule type" value="Genomic_DNA"/>
</dbReference>
<protein>
    <submittedName>
        <fullName evidence="19">TonB-dependent siderophore receptor</fullName>
    </submittedName>
</protein>
<dbReference type="GO" id="GO:0015891">
    <property type="term" value="P:siderophore transport"/>
    <property type="evidence" value="ECO:0007669"/>
    <property type="project" value="InterPro"/>
</dbReference>
<feature type="domain" description="TonB-dependent receptor plug" evidence="18">
    <location>
        <begin position="62"/>
        <end position="158"/>
    </location>
</feature>
<evidence type="ECO:0000256" key="14">
    <source>
        <dbReference type="PROSITE-ProRule" id="PRU01360"/>
    </source>
</evidence>
<keyword evidence="11 14" id="KW-0472">Membrane</keyword>
<evidence type="ECO:0000256" key="6">
    <source>
        <dbReference type="ARBA" id="ARBA00022692"/>
    </source>
</evidence>
<dbReference type="Gene3D" id="2.40.170.20">
    <property type="entry name" value="TonB-dependent receptor, beta-barrel domain"/>
    <property type="match status" value="1"/>
</dbReference>
<keyword evidence="13 14" id="KW-0998">Cell outer membrane</keyword>
<keyword evidence="4 14" id="KW-1134">Transmembrane beta strand</keyword>
<keyword evidence="5" id="KW-0410">Iron transport</keyword>
<dbReference type="Pfam" id="PF00593">
    <property type="entry name" value="TonB_dep_Rec_b-barrel"/>
    <property type="match status" value="1"/>
</dbReference>
<evidence type="ECO:0000256" key="1">
    <source>
        <dbReference type="ARBA" id="ARBA00004571"/>
    </source>
</evidence>
<dbReference type="InterPro" id="IPR000531">
    <property type="entry name" value="Beta-barrel_TonB"/>
</dbReference>
<evidence type="ECO:0000256" key="11">
    <source>
        <dbReference type="ARBA" id="ARBA00023136"/>
    </source>
</evidence>
<evidence type="ECO:0000313" key="20">
    <source>
        <dbReference type="Proteomes" id="UP000321172"/>
    </source>
</evidence>
<dbReference type="Gene3D" id="2.170.130.10">
    <property type="entry name" value="TonB-dependent receptor, plug domain"/>
    <property type="match status" value="1"/>
</dbReference>
<evidence type="ECO:0000256" key="3">
    <source>
        <dbReference type="ARBA" id="ARBA00022448"/>
    </source>
</evidence>
<evidence type="ECO:0000256" key="5">
    <source>
        <dbReference type="ARBA" id="ARBA00022496"/>
    </source>
</evidence>